<reference evidence="2 3" key="1">
    <citation type="journal article" date="2017" name="Environ. Microbiol.">
        <title>Decay of the glycolytic pathway and adaptation to intranuclear parasitism within Enterocytozoonidae microsporidia.</title>
        <authorList>
            <person name="Wiredu Boakye D."/>
            <person name="Jaroenlak P."/>
            <person name="Prachumwat A."/>
            <person name="Williams T.A."/>
            <person name="Bateman K.S."/>
            <person name="Itsathitphaisarn O."/>
            <person name="Sritunyalucksana K."/>
            <person name="Paszkiewicz K.H."/>
            <person name="Moore K.A."/>
            <person name="Stentiford G.D."/>
            <person name="Williams B.A."/>
        </authorList>
    </citation>
    <scope>NUCLEOTIDE SEQUENCE [LARGE SCALE GENOMIC DNA]</scope>
    <source>
        <strain evidence="2 3">TH1</strain>
    </source>
</reference>
<dbReference type="AlphaFoldDB" id="A0A1W0E478"/>
<evidence type="ECO:0000256" key="1">
    <source>
        <dbReference type="SAM" id="Phobius"/>
    </source>
</evidence>
<keyword evidence="1" id="KW-0812">Transmembrane</keyword>
<sequence length="332" mass="38744">MFLKILSFSSLIFCDYEDQLTDSVIDQQKQKVVEFIPVFNKKFDAFLVTCKAIVKKVKDNLGLAKEFFDFDENEFREAIEVLEPYYIKEIEAIRDDFTETIKDEVFKTFETVRKGRNLKERKDIFIKERDEILDDAKEIFRDAYETIEDAFKAIKKCRKDVNAYKFAIGGKVCDVTLELLDLGEKLVHQGKEGYVLLESLFKDIIFGGKDIDYGVRKDEKHSVPTINYAPNYPKKKISKPKRLVFKEPFKFTGDDKVKVDQAFNNLKKQTINKMPEVQQRIKKNVIMKIVWISLGCLAGIILLGVVIYYIMKRRKAKPSDTVNLHNIELVKE</sequence>
<feature type="transmembrane region" description="Helical" evidence="1">
    <location>
        <begin position="289"/>
        <end position="310"/>
    </location>
</feature>
<evidence type="ECO:0000313" key="2">
    <source>
        <dbReference type="EMBL" id="OQS54031.1"/>
    </source>
</evidence>
<name>A0A1W0E478_9MICR</name>
<accession>A0A1W0E478</accession>
<gene>
    <name evidence="2" type="ORF">EHP00_488</name>
</gene>
<comment type="caution">
    <text evidence="2">The sequence shown here is derived from an EMBL/GenBank/DDBJ whole genome shotgun (WGS) entry which is preliminary data.</text>
</comment>
<protein>
    <submittedName>
        <fullName evidence="2">Uncharacterized protein</fullName>
    </submittedName>
</protein>
<evidence type="ECO:0000313" key="3">
    <source>
        <dbReference type="Proteomes" id="UP000192758"/>
    </source>
</evidence>
<keyword evidence="1" id="KW-0472">Membrane</keyword>
<dbReference type="EMBL" id="MNPJ01000023">
    <property type="protein sequence ID" value="OQS54031.1"/>
    <property type="molecule type" value="Genomic_DNA"/>
</dbReference>
<organism evidence="2 3">
    <name type="scientific">Ecytonucleospora hepatopenaei</name>
    <dbReference type="NCBI Taxonomy" id="646526"/>
    <lineage>
        <taxon>Eukaryota</taxon>
        <taxon>Fungi</taxon>
        <taxon>Fungi incertae sedis</taxon>
        <taxon>Microsporidia</taxon>
        <taxon>Enterocytozoonidae</taxon>
        <taxon>Ecytonucleospora</taxon>
    </lineage>
</organism>
<proteinExistence type="predicted"/>
<dbReference type="Proteomes" id="UP000192758">
    <property type="component" value="Unassembled WGS sequence"/>
</dbReference>
<keyword evidence="1" id="KW-1133">Transmembrane helix</keyword>
<dbReference type="VEuPathDB" id="MicrosporidiaDB:EHP00_488"/>
<keyword evidence="3" id="KW-1185">Reference proteome</keyword>